<feature type="transmembrane region" description="Helical" evidence="2">
    <location>
        <begin position="303"/>
        <end position="333"/>
    </location>
</feature>
<feature type="compositionally biased region" description="Basic and acidic residues" evidence="1">
    <location>
        <begin position="555"/>
        <end position="574"/>
    </location>
</feature>
<evidence type="ECO:0000256" key="1">
    <source>
        <dbReference type="SAM" id="MobiDB-lite"/>
    </source>
</evidence>
<feature type="transmembrane region" description="Helical" evidence="2">
    <location>
        <begin position="471"/>
        <end position="498"/>
    </location>
</feature>
<feature type="transmembrane region" description="Helical" evidence="2">
    <location>
        <begin position="234"/>
        <end position="260"/>
    </location>
</feature>
<feature type="region of interest" description="Disordered" evidence="1">
    <location>
        <begin position="137"/>
        <end position="156"/>
    </location>
</feature>
<evidence type="ECO:0000313" key="4">
    <source>
        <dbReference type="Proteomes" id="UP000053664"/>
    </source>
</evidence>
<dbReference type="AlphaFoldDB" id="A0A061HB28"/>
<feature type="region of interest" description="Disordered" evidence="1">
    <location>
        <begin position="555"/>
        <end position="590"/>
    </location>
</feature>
<gene>
    <name evidence="3" type="ORF">PFL1_02884</name>
</gene>
<protein>
    <submittedName>
        <fullName evidence="3">Uncharacterized protein</fullName>
    </submittedName>
</protein>
<dbReference type="EMBL" id="KE361630">
    <property type="protein sequence ID" value="EPQ29664.1"/>
    <property type="molecule type" value="Genomic_DNA"/>
</dbReference>
<feature type="transmembrane region" description="Helical" evidence="2">
    <location>
        <begin position="211"/>
        <end position="228"/>
    </location>
</feature>
<evidence type="ECO:0000313" key="3">
    <source>
        <dbReference type="EMBL" id="EPQ29664.1"/>
    </source>
</evidence>
<keyword evidence="2" id="KW-0812">Transmembrane</keyword>
<dbReference type="GeneID" id="19316997"/>
<dbReference type="Proteomes" id="UP000053664">
    <property type="component" value="Unassembled WGS sequence"/>
</dbReference>
<feature type="compositionally biased region" description="Basic and acidic residues" evidence="1">
    <location>
        <begin position="95"/>
        <end position="112"/>
    </location>
</feature>
<keyword evidence="2" id="KW-1133">Transmembrane helix</keyword>
<accession>A0A061HB28</accession>
<sequence>MFNPFKRTNLGPPMDLRSIRTGRELLAQVEMHSIGIIPHAYWVMTLVFVAFDLVTLGVCAYFLVYVRPGKYWLFRLVECRQHYGEDRRDDDDEGDGGHEDREGEQQQRWGRGDQVEVAPADHHVLVRKDAEHAGTAMRVQEPRHLQERRRGRRGPKRGRHLVASALSAQLTFFSLWLLIDMVRRILLFLERCLLIRTPLVTVTFEHLANTVGLNIFYWDLVAFAHLFLHHVRPLYWNVGVLIFPVISFSFPFYYAVLGGVYEYRAQAYKRKVYDAVVAAGLDSPWPLSIIPDLTNAGFALASAYYVTGILAFIIVLFVLLLVVGFVVVAYFVVTRVLRDLEGQKTLRGAADSRSGGGGAVGAAPTFGSDSAWSSAAVADATPQGASSSFHLQPLCHSNDQRMQQQRWQRQQQPCKMPQGAGEHDAVKSMDASSKVMTTTTSVSLDGEVAPRAKSGYGIGRLSLPQSELKRFMVHCFISTCLGVSLPLSLGINLVPVVLHAYHDVLYDPQHLSRLHMLYTISYSVAVLIISTFGMANLYFAYRRKDPRLSQTIEVGDRGSGKVDGVDEQGKERLSRIVTRSSTQPPSPSSWPCESCAGRWDRCRGCTDAADAKERGEQRKTSGYPPSSSLRHAPSVSTVGTITYDDCRKADRTTLVYSPRPTSISTTKTTTRRFPDASTLHRLNSLSSAHAAAAAATAGAAPTHAPSSTTATCPSPAPAPTKTTRPSASQQLILDSLVSSRSLPIRDFVSHYGAAHPPPAPNFAFTPSSSSSSSSSSPPSSHSAHHAPPQPRHVGRPDGGCAVHAHRAETNVGDEATQGRRRWKPRRGAAGAAPSRPRERDDASPAPPVIIHLY</sequence>
<feature type="region of interest" description="Disordered" evidence="1">
    <location>
        <begin position="400"/>
        <end position="422"/>
    </location>
</feature>
<reference evidence="3 4" key="1">
    <citation type="journal article" date="2013" name="Plant Cell">
        <title>The transition from a phytopathogenic smut ancestor to an anamorphic biocontrol agent deciphered by comparative whole-genome analysis.</title>
        <authorList>
            <person name="Lefebvre F."/>
            <person name="Joly D.L."/>
            <person name="Labbe C."/>
            <person name="Teichmann B."/>
            <person name="Linning R."/>
            <person name="Belzile F."/>
            <person name="Bakkeren G."/>
            <person name="Belanger R.R."/>
        </authorList>
    </citation>
    <scope>NUCLEOTIDE SEQUENCE [LARGE SCALE GENOMIC DNA]</scope>
    <source>
        <strain evidence="3 4">PF-1</strain>
    </source>
</reference>
<keyword evidence="2" id="KW-0472">Membrane</keyword>
<feature type="region of interest" description="Disordered" evidence="1">
    <location>
        <begin position="610"/>
        <end position="633"/>
    </location>
</feature>
<feature type="compositionally biased region" description="Low complexity" evidence="1">
    <location>
        <begin position="761"/>
        <end position="781"/>
    </location>
</feature>
<dbReference type="RefSeq" id="XP_007878588.1">
    <property type="nucleotide sequence ID" value="XM_007880397.1"/>
</dbReference>
<feature type="region of interest" description="Disordered" evidence="1">
    <location>
        <begin position="85"/>
        <end position="112"/>
    </location>
</feature>
<feature type="region of interest" description="Disordered" evidence="1">
    <location>
        <begin position="759"/>
        <end position="853"/>
    </location>
</feature>
<name>A0A061HB28_9BASI</name>
<feature type="compositionally biased region" description="Basic residues" evidence="1">
    <location>
        <begin position="146"/>
        <end position="156"/>
    </location>
</feature>
<feature type="transmembrane region" description="Helical" evidence="2">
    <location>
        <begin position="518"/>
        <end position="541"/>
    </location>
</feature>
<feature type="region of interest" description="Disordered" evidence="1">
    <location>
        <begin position="696"/>
        <end position="728"/>
    </location>
</feature>
<feature type="compositionally biased region" description="Low complexity" evidence="1">
    <location>
        <begin position="400"/>
        <end position="412"/>
    </location>
</feature>
<evidence type="ECO:0000256" key="2">
    <source>
        <dbReference type="SAM" id="Phobius"/>
    </source>
</evidence>
<feature type="transmembrane region" description="Helical" evidence="2">
    <location>
        <begin position="158"/>
        <end position="179"/>
    </location>
</feature>
<proteinExistence type="predicted"/>
<organism evidence="3 4">
    <name type="scientific">Pseudozyma flocculosa PF-1</name>
    <dbReference type="NCBI Taxonomy" id="1277687"/>
    <lineage>
        <taxon>Eukaryota</taxon>
        <taxon>Fungi</taxon>
        <taxon>Dikarya</taxon>
        <taxon>Basidiomycota</taxon>
        <taxon>Ustilaginomycotina</taxon>
        <taxon>Ustilaginomycetes</taxon>
        <taxon>Ustilaginales</taxon>
        <taxon>Ustilaginaceae</taxon>
        <taxon>Pseudozyma</taxon>
    </lineage>
</organism>
<feature type="transmembrane region" description="Helical" evidence="2">
    <location>
        <begin position="40"/>
        <end position="66"/>
    </location>
</feature>
<dbReference type="HOGENOM" id="CLU_334664_0_0_1"/>
<feature type="compositionally biased region" description="Polar residues" evidence="1">
    <location>
        <begin position="623"/>
        <end position="633"/>
    </location>
</feature>
<dbReference type="KEGG" id="pfp:PFL1_02884"/>
<feature type="compositionally biased region" description="Basic and acidic residues" evidence="1">
    <location>
        <begin position="610"/>
        <end position="619"/>
    </location>
</feature>